<evidence type="ECO:0000256" key="6">
    <source>
        <dbReference type="ARBA" id="ARBA00022676"/>
    </source>
</evidence>
<dbReference type="GO" id="GO:0004588">
    <property type="term" value="F:orotate phosphoribosyltransferase activity"/>
    <property type="evidence" value="ECO:0007669"/>
    <property type="project" value="UniProtKB-EC"/>
</dbReference>
<accession>A0A286M3C7</accession>
<dbReference type="InterPro" id="IPR004467">
    <property type="entry name" value="Or_phspho_trans_dom"/>
</dbReference>
<sequence>MSSSLSPSQKSLIVHSTTIGALKFGSFTLKSGRQSPYFFNSSLLSTGPALAALATALADTIIQAGWEFDVLFGPAYKGISLAAITVVELNRRGVDVGMAYDRKEAKDHGEGGLLVGVPMNGKRVVIVDDVMTSGKAIRGALDCVAGAGGSVAGVVQILDRQEVGQQGNGSTVTELETLLGAGTVKAILQMQDLLGWLEHEGQPEQLAAMKAYWEQYGVKNE</sequence>
<name>A0A286M3C7_FLAVE</name>
<evidence type="ECO:0000256" key="4">
    <source>
        <dbReference type="ARBA" id="ARBA00011738"/>
    </source>
</evidence>
<dbReference type="GO" id="GO:0046132">
    <property type="term" value="P:pyrimidine ribonucleoside biosynthetic process"/>
    <property type="evidence" value="ECO:0007669"/>
    <property type="project" value="TreeGrafter"/>
</dbReference>
<evidence type="ECO:0000256" key="7">
    <source>
        <dbReference type="ARBA" id="ARBA00022679"/>
    </source>
</evidence>
<dbReference type="PANTHER" id="PTHR46683">
    <property type="entry name" value="OROTATE PHOSPHORIBOSYLTRANSFERASE 1-RELATED"/>
    <property type="match status" value="1"/>
</dbReference>
<dbReference type="GO" id="GO:0005737">
    <property type="term" value="C:cytoplasm"/>
    <property type="evidence" value="ECO:0007669"/>
    <property type="project" value="TreeGrafter"/>
</dbReference>
<dbReference type="AlphaFoldDB" id="A0A286M3C7"/>
<dbReference type="CDD" id="cd06223">
    <property type="entry name" value="PRTases_typeI"/>
    <property type="match status" value="1"/>
</dbReference>
<proteinExistence type="inferred from homology"/>
<comment type="function">
    <text evidence="1">Catalyzes the transfer of a ribosyl phosphate group from 5-phosphoribose 1-diphosphate to orotate, leading to the formation of orotidine monophosphate (OMP).</text>
</comment>
<comment type="subunit">
    <text evidence="4">Homodimer.</text>
</comment>
<comment type="pathway">
    <text evidence="2">Pyrimidine metabolism; UMP biosynthesis via de novo pathway; UMP from orotate: step 1/2.</text>
</comment>
<evidence type="ECO:0000256" key="5">
    <source>
        <dbReference type="ARBA" id="ARBA00011971"/>
    </source>
</evidence>
<dbReference type="NCBIfam" id="TIGR00336">
    <property type="entry name" value="pyrE"/>
    <property type="match status" value="1"/>
</dbReference>
<dbReference type="Pfam" id="PF00156">
    <property type="entry name" value="Pribosyltran"/>
    <property type="match status" value="1"/>
</dbReference>
<feature type="domain" description="Phosphoribosyltransferase" evidence="9">
    <location>
        <begin position="46"/>
        <end position="161"/>
    </location>
</feature>
<keyword evidence="6 10" id="KW-0328">Glycosyltransferase</keyword>
<comment type="similarity">
    <text evidence="3">Belongs to the purine/pyrimidine phosphoribosyltransferase family. PyrE subfamily.</text>
</comment>
<protein>
    <recommendedName>
        <fullName evidence="5">orotate phosphoribosyltransferase</fullName>
        <ecNumber evidence="5">2.4.2.10</ecNumber>
    </recommendedName>
</protein>
<dbReference type="InterPro" id="IPR000836">
    <property type="entry name" value="PRTase_dom"/>
</dbReference>
<evidence type="ECO:0000259" key="9">
    <source>
        <dbReference type="Pfam" id="PF00156"/>
    </source>
</evidence>
<dbReference type="UniPathway" id="UPA00070">
    <property type="reaction ID" value="UER00119"/>
</dbReference>
<dbReference type="EC" id="2.4.2.10" evidence="5"/>
<keyword evidence="7 10" id="KW-0808">Transferase</keyword>
<dbReference type="EMBL" id="KY401433">
    <property type="protein sequence ID" value="ASV62982.1"/>
    <property type="molecule type" value="Genomic_DNA"/>
</dbReference>
<evidence type="ECO:0000256" key="8">
    <source>
        <dbReference type="ARBA" id="ARBA00022975"/>
    </source>
</evidence>
<evidence type="ECO:0000256" key="3">
    <source>
        <dbReference type="ARBA" id="ARBA00006340"/>
    </source>
</evidence>
<evidence type="ECO:0000256" key="2">
    <source>
        <dbReference type="ARBA" id="ARBA00004889"/>
    </source>
</evidence>
<dbReference type="HAMAP" id="MF_01208">
    <property type="entry name" value="PyrE"/>
    <property type="match status" value="1"/>
</dbReference>
<dbReference type="InterPro" id="IPR023031">
    <property type="entry name" value="OPRT"/>
</dbReference>
<dbReference type="Gene3D" id="3.40.50.2020">
    <property type="match status" value="1"/>
</dbReference>
<reference evidence="10" key="1">
    <citation type="submission" date="2016-12" db="EMBL/GenBank/DDBJ databases">
        <authorList>
            <person name="Song W.-J."/>
            <person name="Kurnit D.M."/>
        </authorList>
    </citation>
    <scope>NUCLEOTIDE SEQUENCE</scope>
    <source>
        <strain evidence="10">DG1-1</strain>
    </source>
</reference>
<dbReference type="GO" id="GO:0044205">
    <property type="term" value="P:'de novo' UMP biosynthetic process"/>
    <property type="evidence" value="ECO:0007669"/>
    <property type="project" value="UniProtKB-UniPathway"/>
</dbReference>
<evidence type="ECO:0000313" key="10">
    <source>
        <dbReference type="EMBL" id="ASV62982.1"/>
    </source>
</evidence>
<keyword evidence="8" id="KW-0665">Pyrimidine biosynthesis</keyword>
<dbReference type="GO" id="GO:0006207">
    <property type="term" value="P:'de novo' pyrimidine nucleobase biosynthetic process"/>
    <property type="evidence" value="ECO:0007669"/>
    <property type="project" value="TreeGrafter"/>
</dbReference>
<organism evidence="10">
    <name type="scientific">Flammulina velutipes</name>
    <name type="common">Agaricus velutipes</name>
    <dbReference type="NCBI Taxonomy" id="38945"/>
    <lineage>
        <taxon>Eukaryota</taxon>
        <taxon>Fungi</taxon>
        <taxon>Dikarya</taxon>
        <taxon>Basidiomycota</taxon>
        <taxon>Agaricomycotina</taxon>
        <taxon>Agaricomycetes</taxon>
        <taxon>Agaricomycetidae</taxon>
        <taxon>Agaricales</taxon>
        <taxon>Marasmiineae</taxon>
        <taxon>Physalacriaceae</taxon>
        <taxon>Flammulina</taxon>
    </lineage>
</organism>
<dbReference type="PANTHER" id="PTHR46683:SF1">
    <property type="entry name" value="OROTATE PHOSPHORIBOSYLTRANSFERASE 1-RELATED"/>
    <property type="match status" value="1"/>
</dbReference>
<evidence type="ECO:0000256" key="1">
    <source>
        <dbReference type="ARBA" id="ARBA00003769"/>
    </source>
</evidence>
<dbReference type="SUPFAM" id="SSF53271">
    <property type="entry name" value="PRTase-like"/>
    <property type="match status" value="1"/>
</dbReference>
<dbReference type="InterPro" id="IPR029057">
    <property type="entry name" value="PRTase-like"/>
</dbReference>